<sequence>MNRVVHPVERESFRRLRARLGTSHVPPPAHRVPAGGHRRR</sequence>
<evidence type="ECO:0000313" key="3">
    <source>
        <dbReference type="Proteomes" id="UP001180503"/>
    </source>
</evidence>
<organism evidence="2 3">
    <name type="scientific">Streptomyces edwardsiae</name>
    <dbReference type="NCBI Taxonomy" id="3075527"/>
    <lineage>
        <taxon>Bacteria</taxon>
        <taxon>Bacillati</taxon>
        <taxon>Actinomycetota</taxon>
        <taxon>Actinomycetes</taxon>
        <taxon>Kitasatosporales</taxon>
        <taxon>Streptomycetaceae</taxon>
        <taxon>Streptomyces</taxon>
    </lineage>
</organism>
<protein>
    <submittedName>
        <fullName evidence="2">Uncharacterized protein</fullName>
    </submittedName>
</protein>
<name>A0ABU2QQC0_9ACTN</name>
<reference evidence="3" key="1">
    <citation type="submission" date="2023-07" db="EMBL/GenBank/DDBJ databases">
        <title>30 novel species of actinomycetes from the DSMZ collection.</title>
        <authorList>
            <person name="Nouioui I."/>
        </authorList>
    </citation>
    <scope>NUCLEOTIDE SEQUENCE [LARGE SCALE GENOMIC DNA]</scope>
    <source>
        <strain evidence="3">DSM 41635</strain>
    </source>
</reference>
<evidence type="ECO:0000256" key="1">
    <source>
        <dbReference type="SAM" id="MobiDB-lite"/>
    </source>
</evidence>
<dbReference type="EMBL" id="JAVRFB010000045">
    <property type="protein sequence ID" value="MDT0406662.1"/>
    <property type="molecule type" value="Genomic_DNA"/>
</dbReference>
<gene>
    <name evidence="2" type="ORF">RM528_32995</name>
</gene>
<accession>A0ABU2QQC0</accession>
<comment type="caution">
    <text evidence="2">The sequence shown here is derived from an EMBL/GenBank/DDBJ whole genome shotgun (WGS) entry which is preliminary data.</text>
</comment>
<feature type="region of interest" description="Disordered" evidence="1">
    <location>
        <begin position="17"/>
        <end position="40"/>
    </location>
</feature>
<dbReference type="Proteomes" id="UP001180503">
    <property type="component" value="Unassembled WGS sequence"/>
</dbReference>
<evidence type="ECO:0000313" key="2">
    <source>
        <dbReference type="EMBL" id="MDT0406662.1"/>
    </source>
</evidence>
<proteinExistence type="predicted"/>